<dbReference type="Proteomes" id="UP001241110">
    <property type="component" value="Unassembled WGS sequence"/>
</dbReference>
<dbReference type="RefSeq" id="WP_313984374.1">
    <property type="nucleotide sequence ID" value="NZ_JASJOS010000012.1"/>
</dbReference>
<proteinExistence type="predicted"/>
<dbReference type="EMBL" id="JASJOS010000012">
    <property type="protein sequence ID" value="MDJ1483874.1"/>
    <property type="molecule type" value="Genomic_DNA"/>
</dbReference>
<evidence type="ECO:0000313" key="2">
    <source>
        <dbReference type="EMBL" id="MDJ1483874.1"/>
    </source>
</evidence>
<feature type="signal peptide" evidence="1">
    <location>
        <begin position="1"/>
        <end position="18"/>
    </location>
</feature>
<feature type="chain" id="PRO_5041970277" evidence="1">
    <location>
        <begin position="19"/>
        <end position="210"/>
    </location>
</feature>
<comment type="caution">
    <text evidence="2">The sequence shown here is derived from an EMBL/GenBank/DDBJ whole genome shotgun (WGS) entry which is preliminary data.</text>
</comment>
<accession>A0AAE3UBL3</accession>
<protein>
    <submittedName>
        <fullName evidence="2">Uncharacterized protein</fullName>
    </submittedName>
</protein>
<evidence type="ECO:0000313" key="3">
    <source>
        <dbReference type="Proteomes" id="UP001241110"/>
    </source>
</evidence>
<dbReference type="AlphaFoldDB" id="A0AAE3UBL3"/>
<name>A0AAE3UBL3_9BACT</name>
<sequence length="210" mass="24910">MKIFGLVCGLLVTFSVVAGNPNSQNWHQGELVLLNDQTVNGEFSYDAFTDLIQVKDERVVKVYSARQVRAFGYFDEKSNQMRRFLSLSYPGRRNRSRKAFFEIVLTGEMYLLRRLHNMRSSNPTQLNAMESDSPWYDKKNAYEYFVYANDHFIPISQFRRRIYPILMKEYTEELEVFIKDKKLNIYTQRGKFMLINQYNVLKSPDKISLF</sequence>
<organism evidence="2 3">
    <name type="scientific">Xanthocytophaga flava</name>
    <dbReference type="NCBI Taxonomy" id="3048013"/>
    <lineage>
        <taxon>Bacteria</taxon>
        <taxon>Pseudomonadati</taxon>
        <taxon>Bacteroidota</taxon>
        <taxon>Cytophagia</taxon>
        <taxon>Cytophagales</taxon>
        <taxon>Rhodocytophagaceae</taxon>
        <taxon>Xanthocytophaga</taxon>
    </lineage>
</organism>
<reference evidence="2" key="1">
    <citation type="submission" date="2023-05" db="EMBL/GenBank/DDBJ databases">
        <authorList>
            <person name="Zhang X."/>
        </authorList>
    </citation>
    <scope>NUCLEOTIDE SEQUENCE</scope>
    <source>
        <strain evidence="2">YF14B1</strain>
    </source>
</reference>
<gene>
    <name evidence="2" type="ORF">QNI16_25460</name>
</gene>
<keyword evidence="1" id="KW-0732">Signal</keyword>
<evidence type="ECO:0000256" key="1">
    <source>
        <dbReference type="SAM" id="SignalP"/>
    </source>
</evidence>